<organism evidence="3 4">
    <name type="scientific">Salinibacillus kushneri</name>
    <dbReference type="NCBI Taxonomy" id="237682"/>
    <lineage>
        <taxon>Bacteria</taxon>
        <taxon>Bacillati</taxon>
        <taxon>Bacillota</taxon>
        <taxon>Bacilli</taxon>
        <taxon>Bacillales</taxon>
        <taxon>Bacillaceae</taxon>
        <taxon>Salinibacillus</taxon>
    </lineage>
</organism>
<feature type="transmembrane region" description="Helical" evidence="1">
    <location>
        <begin position="108"/>
        <end position="125"/>
    </location>
</feature>
<dbReference type="NCBIfam" id="TIGR02829">
    <property type="entry name" value="spore_III_AE"/>
    <property type="match status" value="1"/>
</dbReference>
<feature type="transmembrane region" description="Helical" evidence="1">
    <location>
        <begin position="246"/>
        <end position="271"/>
    </location>
</feature>
<keyword evidence="1" id="KW-1133">Transmembrane helix</keyword>
<dbReference type="AlphaFoldDB" id="A0A1I0FUG0"/>
<feature type="transmembrane region" description="Helical" evidence="1">
    <location>
        <begin position="170"/>
        <end position="194"/>
    </location>
</feature>
<reference evidence="4" key="1">
    <citation type="submission" date="2016-10" db="EMBL/GenBank/DDBJ databases">
        <authorList>
            <person name="Varghese N."/>
            <person name="Submissions S."/>
        </authorList>
    </citation>
    <scope>NUCLEOTIDE SEQUENCE [LARGE SCALE GENOMIC DNA]</scope>
    <source>
        <strain evidence="4">CGMCC 1.3566</strain>
    </source>
</reference>
<keyword evidence="2" id="KW-0732">Signal</keyword>
<proteinExistence type="predicted"/>
<gene>
    <name evidence="3" type="ORF">SAMN05421676_10673</name>
</gene>
<feature type="chain" id="PRO_5011772528" evidence="2">
    <location>
        <begin position="28"/>
        <end position="397"/>
    </location>
</feature>
<dbReference type="EMBL" id="FOHJ01000006">
    <property type="protein sequence ID" value="SET61299.1"/>
    <property type="molecule type" value="Genomic_DNA"/>
</dbReference>
<dbReference type="InterPro" id="IPR014194">
    <property type="entry name" value="Spore_III_AE"/>
</dbReference>
<dbReference type="Pfam" id="PF09546">
    <property type="entry name" value="Spore_III_AE"/>
    <property type="match status" value="1"/>
</dbReference>
<keyword evidence="1" id="KW-0472">Membrane</keyword>
<evidence type="ECO:0000256" key="1">
    <source>
        <dbReference type="SAM" id="Phobius"/>
    </source>
</evidence>
<dbReference type="Proteomes" id="UP000199095">
    <property type="component" value="Unassembled WGS sequence"/>
</dbReference>
<keyword evidence="1" id="KW-0812">Transmembrane</keyword>
<evidence type="ECO:0000313" key="3">
    <source>
        <dbReference type="EMBL" id="SET61299.1"/>
    </source>
</evidence>
<feature type="transmembrane region" description="Helical" evidence="1">
    <location>
        <begin position="365"/>
        <end position="389"/>
    </location>
</feature>
<feature type="transmembrane region" description="Helical" evidence="1">
    <location>
        <begin position="201"/>
        <end position="226"/>
    </location>
</feature>
<sequence length="397" mass="43430">MNVLRKRYICALLVVLFFFLLPNEVQASESNPQINPEKWADEQLQGESNEKIGDYWSNLKNNYGEFLPDLSNKELTDFMKEDASVSIQSWINGLLKYLFHELLANGKLLGSLILLTLFSVILQTLQNAFESQTVNKVAYAVVYLVLITLALSSFQLAVSYTNDAIDAMSNFMLALLPLILSIMASVGSITSIAFFHPIILFLINVSGFLISTFVIPLIFLSAILHIVSSLNENYQATKLANLLRNIGLSVLGVFFTIFVGVISVQGATTAITDGLAVRTAKFVTGNFIPVIGRMFTDAADTMLSASMLLKNTIGIVGVIIVLGVALFPAIKVFVISIIYKLAAAILQPVGGGPVIHTLDLISKHIMYIFAALLVVTMMFFFAIVILVAASNLTLMVR</sequence>
<dbReference type="STRING" id="237682.SAMN05421676_10673"/>
<evidence type="ECO:0000313" key="4">
    <source>
        <dbReference type="Proteomes" id="UP000199095"/>
    </source>
</evidence>
<feature type="transmembrane region" description="Helical" evidence="1">
    <location>
        <begin position="312"/>
        <end position="345"/>
    </location>
</feature>
<protein>
    <submittedName>
        <fullName evidence="3">Stage III sporulation protein AE</fullName>
    </submittedName>
</protein>
<feature type="transmembrane region" description="Helical" evidence="1">
    <location>
        <begin position="137"/>
        <end position="158"/>
    </location>
</feature>
<name>A0A1I0FUG0_9BACI</name>
<accession>A0A1I0FUG0</accession>
<feature type="signal peptide" evidence="2">
    <location>
        <begin position="1"/>
        <end position="27"/>
    </location>
</feature>
<keyword evidence="4" id="KW-1185">Reference proteome</keyword>
<evidence type="ECO:0000256" key="2">
    <source>
        <dbReference type="SAM" id="SignalP"/>
    </source>
</evidence>